<proteinExistence type="predicted"/>
<evidence type="ECO:0000313" key="1">
    <source>
        <dbReference type="EMBL" id="KKL24518.1"/>
    </source>
</evidence>
<gene>
    <name evidence="1" type="ORF">LCGC14_2414500</name>
</gene>
<feature type="non-terminal residue" evidence="1">
    <location>
        <position position="1"/>
    </location>
</feature>
<organism evidence="1">
    <name type="scientific">marine sediment metagenome</name>
    <dbReference type="NCBI Taxonomy" id="412755"/>
    <lineage>
        <taxon>unclassified sequences</taxon>
        <taxon>metagenomes</taxon>
        <taxon>ecological metagenomes</taxon>
    </lineage>
</organism>
<protein>
    <submittedName>
        <fullName evidence="1">Uncharacterized protein</fullName>
    </submittedName>
</protein>
<reference evidence="1" key="1">
    <citation type="journal article" date="2015" name="Nature">
        <title>Complex archaea that bridge the gap between prokaryotes and eukaryotes.</title>
        <authorList>
            <person name="Spang A."/>
            <person name="Saw J.H."/>
            <person name="Jorgensen S.L."/>
            <person name="Zaremba-Niedzwiedzka K."/>
            <person name="Martijn J."/>
            <person name="Lind A.E."/>
            <person name="van Eijk R."/>
            <person name="Schleper C."/>
            <person name="Guy L."/>
            <person name="Ettema T.J."/>
        </authorList>
    </citation>
    <scope>NUCLEOTIDE SEQUENCE</scope>
</reference>
<name>A0A0F9EKV9_9ZZZZ</name>
<comment type="caution">
    <text evidence="1">The sequence shown here is derived from an EMBL/GenBank/DDBJ whole genome shotgun (WGS) entry which is preliminary data.</text>
</comment>
<sequence>YAQDAIVLAVAQEPKVSIDRRPDLLNGSGFL</sequence>
<dbReference type="EMBL" id="LAZR01036565">
    <property type="protein sequence ID" value="KKL24518.1"/>
    <property type="molecule type" value="Genomic_DNA"/>
</dbReference>
<accession>A0A0F9EKV9</accession>
<dbReference type="AlphaFoldDB" id="A0A0F9EKV9"/>